<dbReference type="Gene3D" id="2.30.42.10">
    <property type="match status" value="1"/>
</dbReference>
<name>A0ABU2ZR00_9ALTE</name>
<sequence>MRVLGIIGLTILLQACGGGGGNTTQNQTPTTPPVTPPSGSTWQSGVFASEDVFKNRCEVPRTGTDLNGNTFPDIQGTTFDEQMWLRSWSNDTYLWYSEITDQNPQGFSTSIEYFNVLKTEELTASGAAKDNFHFSQSTEEYESFAQSGSQTGYGINWSFIRNSPPRSLRVSTVEPNSSASDAGVLRGDTLLSINGVDFINGSDVDAINNGLFPENENTETEFVFERNDGTEVTLTLRSGNFEKSFVNNTKIIDTDAGRVGYFRFDGFQRPGQTPLIDTFQTFVNANVTQLVMDLRYNGGGLLAMASQLGYMIAGPNQTNNAIFESSRFNDKYTNTNPVTGDSLSPTPFYDREIDWDSSTFTNRQLPSVNLSRIYVITTDSSCSASEALINSLRGIDIEVIQIGGTTCGKPYGFYPTGNCGTTYFTIQFQGVNNKNFGDYADGFKPTVSPQFDDELPGCVASDDFNNPLGNEQEGMLSAALFRMTEGICPSSNDQVLSSFANTKKTSNEENDKLSVFDARYRAIMLENSINTPILESQEK</sequence>
<feature type="region of interest" description="Disordered" evidence="1">
    <location>
        <begin position="20"/>
        <end position="39"/>
    </location>
</feature>
<dbReference type="SUPFAM" id="SSF52096">
    <property type="entry name" value="ClpP/crotonase"/>
    <property type="match status" value="1"/>
</dbReference>
<dbReference type="InterPro" id="IPR036034">
    <property type="entry name" value="PDZ_sf"/>
</dbReference>
<dbReference type="SMART" id="SM00228">
    <property type="entry name" value="PDZ"/>
    <property type="match status" value="1"/>
</dbReference>
<protein>
    <submittedName>
        <fullName evidence="3">S41 family peptidase</fullName>
    </submittedName>
</protein>
<gene>
    <name evidence="3" type="ORF">RM552_09420</name>
</gene>
<dbReference type="InterPro" id="IPR041489">
    <property type="entry name" value="PDZ_6"/>
</dbReference>
<dbReference type="InterPro" id="IPR001478">
    <property type="entry name" value="PDZ"/>
</dbReference>
<dbReference type="InterPro" id="IPR005151">
    <property type="entry name" value="Tail-specific_protease"/>
</dbReference>
<reference evidence="3 4" key="1">
    <citation type="submission" date="2023-09" db="EMBL/GenBank/DDBJ databases">
        <authorList>
            <person name="Rey-Velasco X."/>
        </authorList>
    </citation>
    <scope>NUCLEOTIDE SEQUENCE [LARGE SCALE GENOMIC DNA]</scope>
    <source>
        <strain evidence="3 4">P117</strain>
    </source>
</reference>
<dbReference type="Pfam" id="PF03572">
    <property type="entry name" value="Peptidase_S41"/>
    <property type="match status" value="1"/>
</dbReference>
<dbReference type="Gene3D" id="3.30.750.170">
    <property type="match status" value="1"/>
</dbReference>
<dbReference type="Pfam" id="PF17820">
    <property type="entry name" value="PDZ_6"/>
    <property type="match status" value="1"/>
</dbReference>
<dbReference type="Gene3D" id="3.90.226.10">
    <property type="entry name" value="2-enoyl-CoA Hydratase, Chain A, domain 1"/>
    <property type="match status" value="1"/>
</dbReference>
<dbReference type="Proteomes" id="UP001253545">
    <property type="component" value="Unassembled WGS sequence"/>
</dbReference>
<evidence type="ECO:0000256" key="1">
    <source>
        <dbReference type="SAM" id="MobiDB-lite"/>
    </source>
</evidence>
<dbReference type="RefSeq" id="WP_311368577.1">
    <property type="nucleotide sequence ID" value="NZ_JAVRHX010000002.1"/>
</dbReference>
<dbReference type="PROSITE" id="PS51257">
    <property type="entry name" value="PROKAR_LIPOPROTEIN"/>
    <property type="match status" value="1"/>
</dbReference>
<proteinExistence type="predicted"/>
<dbReference type="SUPFAM" id="SSF50156">
    <property type="entry name" value="PDZ domain-like"/>
    <property type="match status" value="1"/>
</dbReference>
<dbReference type="InterPro" id="IPR029045">
    <property type="entry name" value="ClpP/crotonase-like_dom_sf"/>
</dbReference>
<dbReference type="PANTHER" id="PTHR32060">
    <property type="entry name" value="TAIL-SPECIFIC PROTEASE"/>
    <property type="match status" value="1"/>
</dbReference>
<keyword evidence="4" id="KW-1185">Reference proteome</keyword>
<evidence type="ECO:0000259" key="2">
    <source>
        <dbReference type="PROSITE" id="PS50106"/>
    </source>
</evidence>
<dbReference type="PANTHER" id="PTHR32060:SF30">
    <property type="entry name" value="CARBOXY-TERMINAL PROCESSING PROTEASE CTPA"/>
    <property type="match status" value="1"/>
</dbReference>
<evidence type="ECO:0000313" key="4">
    <source>
        <dbReference type="Proteomes" id="UP001253545"/>
    </source>
</evidence>
<accession>A0ABU2ZR00</accession>
<organism evidence="3 4">
    <name type="scientific">Glaciecola petra</name>
    <dbReference type="NCBI Taxonomy" id="3075602"/>
    <lineage>
        <taxon>Bacteria</taxon>
        <taxon>Pseudomonadati</taxon>
        <taxon>Pseudomonadota</taxon>
        <taxon>Gammaproteobacteria</taxon>
        <taxon>Alteromonadales</taxon>
        <taxon>Alteromonadaceae</taxon>
        <taxon>Glaciecola</taxon>
    </lineage>
</organism>
<feature type="domain" description="PDZ" evidence="2">
    <location>
        <begin position="147"/>
        <end position="201"/>
    </location>
</feature>
<dbReference type="EMBL" id="JAVRHX010000002">
    <property type="protein sequence ID" value="MDT0595060.1"/>
    <property type="molecule type" value="Genomic_DNA"/>
</dbReference>
<dbReference type="PROSITE" id="PS50106">
    <property type="entry name" value="PDZ"/>
    <property type="match status" value="1"/>
</dbReference>
<comment type="caution">
    <text evidence="3">The sequence shown here is derived from an EMBL/GenBank/DDBJ whole genome shotgun (WGS) entry which is preliminary data.</text>
</comment>
<evidence type="ECO:0000313" key="3">
    <source>
        <dbReference type="EMBL" id="MDT0595060.1"/>
    </source>
</evidence>